<dbReference type="Gene3D" id="1.20.1250.20">
    <property type="entry name" value="MFS general substrate transporter like domains"/>
    <property type="match status" value="1"/>
</dbReference>
<feature type="transmembrane region" description="Helical" evidence="8">
    <location>
        <begin position="339"/>
        <end position="361"/>
    </location>
</feature>
<feature type="transmembrane region" description="Helical" evidence="8">
    <location>
        <begin position="277"/>
        <end position="295"/>
    </location>
</feature>
<comment type="function">
    <text evidence="1">Resistance to tetracycline by an active tetracycline efflux. This is an energy-dependent process that decreases the accumulation of the antibiotic in whole cells. This protein functions as a metal-tetracycline/H(+) antiporter.</text>
</comment>
<reference evidence="10 11" key="1">
    <citation type="submission" date="2021-01" db="EMBL/GenBank/DDBJ databases">
        <title>Genome seq and assembly of Devosia sp. LEGU1.</title>
        <authorList>
            <person name="Chhetri G."/>
        </authorList>
    </citation>
    <scope>NUCLEOTIDE SEQUENCE [LARGE SCALE GENOMIC DNA]</scope>
    <source>
        <strain evidence="10 11">LEGU1</strain>
    </source>
</reference>
<evidence type="ECO:0000256" key="2">
    <source>
        <dbReference type="ARBA" id="ARBA00004141"/>
    </source>
</evidence>
<dbReference type="CDD" id="cd17388">
    <property type="entry name" value="MFS_TetA"/>
    <property type="match status" value="1"/>
</dbReference>
<keyword evidence="6 8" id="KW-1133">Transmembrane helix</keyword>
<dbReference type="InterPro" id="IPR005829">
    <property type="entry name" value="Sugar_transporter_CS"/>
</dbReference>
<dbReference type="PANTHER" id="PTHR23504">
    <property type="entry name" value="MAJOR FACILITATOR SUPERFAMILY DOMAIN-CONTAINING PROTEIN 10"/>
    <property type="match status" value="1"/>
</dbReference>
<gene>
    <name evidence="10" type="ORF">JI748_07200</name>
</gene>
<feature type="transmembrane region" description="Helical" evidence="8">
    <location>
        <begin position="301"/>
        <end position="319"/>
    </location>
</feature>
<comment type="similarity">
    <text evidence="3">Belongs to the major facilitator superfamily. TCR/Tet family.</text>
</comment>
<sequence>MNKALIVILAAVMLDAIGIGLVFPILPALLREVGHTSDIATLLGIMLALYAACQFLFSPILGVLSDRFGRRPVLLVSLAGAAIDYIVMAFAPQLWLLVIGRAIAGITSANMAVATAYITDISDEDQRARRFGYFHAMFGIGFIIGPVLGGVLGDLWVRAPFLCAALLNGLNFALALFVLPESRPGQREASFSLASLNPFKPLLWALSFKPLLPLIGIFLILNFVGTVYPTNWAIFSEDVFAWNGTVIGLSLAAWGLCHALAQAFVTGPAVARLGERWALIVGVLFEVGAMLTMAFATQGYVLFLMAPIFALGGIGIPALQSLTTRQVDEDRQGQLQGVLASLVSLAAVFGPLFFSITYHAFRPSWPGAIWLVAIGIYILVVPLLVGMGRERPSVATTPTA</sequence>
<keyword evidence="4" id="KW-0813">Transport</keyword>
<dbReference type="Proteomes" id="UP000595857">
    <property type="component" value="Chromosome"/>
</dbReference>
<organism evidence="10 11">
    <name type="scientific">Devosia rhizoryzae</name>
    <dbReference type="NCBI Taxonomy" id="2774137"/>
    <lineage>
        <taxon>Bacteria</taxon>
        <taxon>Pseudomonadati</taxon>
        <taxon>Pseudomonadota</taxon>
        <taxon>Alphaproteobacteria</taxon>
        <taxon>Hyphomicrobiales</taxon>
        <taxon>Devosiaceae</taxon>
        <taxon>Devosia</taxon>
    </lineage>
</organism>
<dbReference type="PROSITE" id="PS00216">
    <property type="entry name" value="SUGAR_TRANSPORT_1"/>
    <property type="match status" value="1"/>
</dbReference>
<comment type="subcellular location">
    <subcellularLocation>
        <location evidence="2">Membrane</location>
        <topology evidence="2">Multi-pass membrane protein</topology>
    </subcellularLocation>
</comment>
<evidence type="ECO:0000256" key="5">
    <source>
        <dbReference type="ARBA" id="ARBA00022692"/>
    </source>
</evidence>
<feature type="transmembrane region" description="Helical" evidence="8">
    <location>
        <begin position="7"/>
        <end position="27"/>
    </location>
</feature>
<feature type="transmembrane region" description="Helical" evidence="8">
    <location>
        <begin position="98"/>
        <end position="119"/>
    </location>
</feature>
<evidence type="ECO:0000256" key="8">
    <source>
        <dbReference type="SAM" id="Phobius"/>
    </source>
</evidence>
<accession>A0ABX7C932</accession>
<evidence type="ECO:0000256" key="1">
    <source>
        <dbReference type="ARBA" id="ARBA00003279"/>
    </source>
</evidence>
<dbReference type="PRINTS" id="PR01035">
    <property type="entry name" value="TCRTETA"/>
</dbReference>
<dbReference type="InterPro" id="IPR001958">
    <property type="entry name" value="Tet-R_TetA/multi-R_MdtG-like"/>
</dbReference>
<evidence type="ECO:0000313" key="10">
    <source>
        <dbReference type="EMBL" id="QQR40774.1"/>
    </source>
</evidence>
<dbReference type="InterPro" id="IPR020846">
    <property type="entry name" value="MFS_dom"/>
</dbReference>
<feature type="transmembrane region" description="Helical" evidence="8">
    <location>
        <begin position="131"/>
        <end position="153"/>
    </location>
</feature>
<protein>
    <submittedName>
        <fullName evidence="10">TCR/Tet family MFS transporter</fullName>
    </submittedName>
</protein>
<proteinExistence type="inferred from homology"/>
<evidence type="ECO:0000256" key="7">
    <source>
        <dbReference type="ARBA" id="ARBA00023136"/>
    </source>
</evidence>
<dbReference type="SUPFAM" id="SSF103473">
    <property type="entry name" value="MFS general substrate transporter"/>
    <property type="match status" value="1"/>
</dbReference>
<keyword evidence="5 8" id="KW-0812">Transmembrane</keyword>
<evidence type="ECO:0000313" key="11">
    <source>
        <dbReference type="Proteomes" id="UP000595857"/>
    </source>
</evidence>
<dbReference type="PROSITE" id="PS50850">
    <property type="entry name" value="MFS"/>
    <property type="match status" value="1"/>
</dbReference>
<feature type="transmembrane region" description="Helical" evidence="8">
    <location>
        <begin position="39"/>
        <end position="61"/>
    </location>
</feature>
<keyword evidence="11" id="KW-1185">Reference proteome</keyword>
<evidence type="ECO:0000259" key="9">
    <source>
        <dbReference type="PROSITE" id="PS50850"/>
    </source>
</evidence>
<feature type="domain" description="Major facilitator superfamily (MFS) profile" evidence="9">
    <location>
        <begin position="4"/>
        <end position="391"/>
    </location>
</feature>
<dbReference type="PANTHER" id="PTHR23504:SF15">
    <property type="entry name" value="MAJOR FACILITATOR SUPERFAMILY (MFS) PROFILE DOMAIN-CONTAINING PROTEIN"/>
    <property type="match status" value="1"/>
</dbReference>
<feature type="transmembrane region" description="Helical" evidence="8">
    <location>
        <begin position="201"/>
        <end position="228"/>
    </location>
</feature>
<feature type="transmembrane region" description="Helical" evidence="8">
    <location>
        <begin position="240"/>
        <end position="265"/>
    </location>
</feature>
<dbReference type="InterPro" id="IPR011701">
    <property type="entry name" value="MFS"/>
</dbReference>
<name>A0ABX7C932_9HYPH</name>
<evidence type="ECO:0000256" key="4">
    <source>
        <dbReference type="ARBA" id="ARBA00022448"/>
    </source>
</evidence>
<feature type="transmembrane region" description="Helical" evidence="8">
    <location>
        <begin position="159"/>
        <end position="180"/>
    </location>
</feature>
<dbReference type="InterPro" id="IPR036259">
    <property type="entry name" value="MFS_trans_sf"/>
</dbReference>
<evidence type="ECO:0000256" key="3">
    <source>
        <dbReference type="ARBA" id="ARBA00007520"/>
    </source>
</evidence>
<evidence type="ECO:0000256" key="6">
    <source>
        <dbReference type="ARBA" id="ARBA00022989"/>
    </source>
</evidence>
<feature type="transmembrane region" description="Helical" evidence="8">
    <location>
        <begin position="73"/>
        <end position="92"/>
    </location>
</feature>
<dbReference type="Pfam" id="PF07690">
    <property type="entry name" value="MFS_1"/>
    <property type="match status" value="1"/>
</dbReference>
<feature type="transmembrane region" description="Helical" evidence="8">
    <location>
        <begin position="367"/>
        <end position="385"/>
    </location>
</feature>
<dbReference type="EMBL" id="CP068046">
    <property type="protein sequence ID" value="QQR40774.1"/>
    <property type="molecule type" value="Genomic_DNA"/>
</dbReference>
<keyword evidence="7 8" id="KW-0472">Membrane</keyword>